<comment type="pathway">
    <text evidence="1">Polyol metabolism; glycerol degradation via glycerol kinase pathway; sn-glycerol 3-phosphate from glycerol: step 1/1.</text>
</comment>
<evidence type="ECO:0000256" key="4">
    <source>
        <dbReference type="ARBA" id="ARBA00022679"/>
    </source>
</evidence>
<dbReference type="GO" id="GO:0004370">
    <property type="term" value="F:glycerol kinase activity"/>
    <property type="evidence" value="ECO:0007669"/>
    <property type="project" value="UniProtKB-EC"/>
</dbReference>
<dbReference type="InterPro" id="IPR043129">
    <property type="entry name" value="ATPase_NBD"/>
</dbReference>
<organism evidence="12 13">
    <name type="scientific">Sus scrofa</name>
    <name type="common">Pig</name>
    <dbReference type="NCBI Taxonomy" id="9823"/>
    <lineage>
        <taxon>Eukaryota</taxon>
        <taxon>Metazoa</taxon>
        <taxon>Chordata</taxon>
        <taxon>Craniata</taxon>
        <taxon>Vertebrata</taxon>
        <taxon>Euteleostomi</taxon>
        <taxon>Mammalia</taxon>
        <taxon>Eutheria</taxon>
        <taxon>Laurasiatheria</taxon>
        <taxon>Artiodactyla</taxon>
        <taxon>Suina</taxon>
        <taxon>Suidae</taxon>
        <taxon>Sus</taxon>
    </lineage>
</organism>
<evidence type="ECO:0000256" key="8">
    <source>
        <dbReference type="ARBA" id="ARBA00022840"/>
    </source>
</evidence>
<dbReference type="Gene3D" id="3.30.420.40">
    <property type="match status" value="2"/>
</dbReference>
<evidence type="ECO:0000313" key="13">
    <source>
        <dbReference type="Proteomes" id="UP000694728"/>
    </source>
</evidence>
<dbReference type="InterPro" id="IPR042018">
    <property type="entry name" value="GK1-3_metazoan-type"/>
</dbReference>
<dbReference type="InterPro" id="IPR018483">
    <property type="entry name" value="Carb_kinase_FGGY_CS"/>
</dbReference>
<dbReference type="InterPro" id="IPR018485">
    <property type="entry name" value="FGGY_C"/>
</dbReference>
<dbReference type="CDD" id="cd07792">
    <property type="entry name" value="ASKHA_NBD_FGGY_GK1-3-like"/>
    <property type="match status" value="1"/>
</dbReference>
<dbReference type="PROSITE" id="PS00933">
    <property type="entry name" value="FGGY_KINASES_1"/>
    <property type="match status" value="1"/>
</dbReference>
<keyword evidence="4 9" id="KW-0808">Transferase</keyword>
<evidence type="ECO:0000256" key="9">
    <source>
        <dbReference type="RuleBase" id="RU003733"/>
    </source>
</evidence>
<evidence type="ECO:0000256" key="5">
    <source>
        <dbReference type="ARBA" id="ARBA00022741"/>
    </source>
</evidence>
<protein>
    <recommendedName>
        <fullName evidence="3">glycerol kinase</fullName>
        <ecNumber evidence="3">2.7.1.30</ecNumber>
    </recommendedName>
</protein>
<feature type="domain" description="Carbohydrate kinase FGGY N-terminal" evidence="10">
    <location>
        <begin position="13"/>
        <end position="113"/>
    </location>
</feature>
<keyword evidence="5" id="KW-0547">Nucleotide-binding</keyword>
<dbReference type="UniPathway" id="UPA00618">
    <property type="reaction ID" value="UER00672"/>
</dbReference>
<sequence>MAAANKAVLGPLVGAVDQGTSSTRFLVFNSKTAELLSHHQVELKQEFPKEGWVEQDPKEILNSVYECIEKTCEKLGQLNIDISNIKAIGVSNQRETTVVWDKLTGEPLYNAVAARVSPGPSDPVAVVLSGSSVPAAGTSSVWLDLRTQSTVENLSKRIPGNNNFVKSKTGLPLSTYFSAVKLRWLLDNVRKVQKAVEEERALFGTVDSWLIWCLTGGANGGVHCTDVTNASRTMLFNIHSLEWDKELCDVNWGNGLMEAIRENQFYGSSKKETNNFVSVTVLSCHVYFQCLGDQSAALVGQMCFQDGQAKNTYGTGCFLLCNTGRKCVFSEHGLLTTVAYKLGRDKPVYYALEGSVAIAGAVVRWLRDNLGIIKTSEEIEKLAKEVGTSYGCYFVPAFSGLYAPYWEPSARGIICGLTQFTNRCHIAFAALEAVCFQTREILDAMNRDCGMPLRHLQVDGGMTNNKILMQLQADILYIPVVKPSMPETTALGAAMAAGAAEGVGVWSLDPEDLSAVTVERFEPQINAEESEIRYSTWKKAVMKSMGWVTTQSSESGDPSIFCSLPLGFFIVSSMVMLIGPGNLHMPQGQP</sequence>
<accession>A0A8D1ISW3</accession>
<dbReference type="PIRSF" id="PIRSF000538">
    <property type="entry name" value="GlpK"/>
    <property type="match status" value="1"/>
</dbReference>
<dbReference type="Pfam" id="PF00370">
    <property type="entry name" value="FGGY_N"/>
    <property type="match status" value="2"/>
</dbReference>
<dbReference type="InterPro" id="IPR018484">
    <property type="entry name" value="FGGY_N"/>
</dbReference>
<dbReference type="PANTHER" id="PTHR10196">
    <property type="entry name" value="SUGAR KINASE"/>
    <property type="match status" value="1"/>
</dbReference>
<evidence type="ECO:0000259" key="11">
    <source>
        <dbReference type="Pfam" id="PF02782"/>
    </source>
</evidence>
<dbReference type="Ensembl" id="ENSSSCT00045054381.1">
    <property type="protein sequence ID" value="ENSSSCP00045037862.1"/>
    <property type="gene ID" value="ENSSSCG00045031019.1"/>
</dbReference>
<evidence type="ECO:0000259" key="10">
    <source>
        <dbReference type="Pfam" id="PF00370"/>
    </source>
</evidence>
<evidence type="ECO:0000313" key="12">
    <source>
        <dbReference type="Ensembl" id="ENSSSCP00045037862.1"/>
    </source>
</evidence>
<evidence type="ECO:0000256" key="6">
    <source>
        <dbReference type="ARBA" id="ARBA00022777"/>
    </source>
</evidence>
<evidence type="ECO:0000256" key="2">
    <source>
        <dbReference type="ARBA" id="ARBA00009156"/>
    </source>
</evidence>
<evidence type="ECO:0000256" key="3">
    <source>
        <dbReference type="ARBA" id="ARBA00012099"/>
    </source>
</evidence>
<dbReference type="FunFam" id="3.30.420.40:FF:000033">
    <property type="entry name" value="glycerol kinase isoform X2"/>
    <property type="match status" value="1"/>
</dbReference>
<name>A0A8D1ISW3_PIG</name>
<keyword evidence="8" id="KW-0067">ATP-binding</keyword>
<keyword evidence="7" id="KW-0319">Glycerol metabolism</keyword>
<dbReference type="Proteomes" id="UP000694728">
    <property type="component" value="Unplaced"/>
</dbReference>
<dbReference type="InterPro" id="IPR000577">
    <property type="entry name" value="Carb_kinase_FGGY"/>
</dbReference>
<dbReference type="PANTHER" id="PTHR10196:SF56">
    <property type="entry name" value="GLYCEROL KINASE"/>
    <property type="match status" value="1"/>
</dbReference>
<dbReference type="Pfam" id="PF02782">
    <property type="entry name" value="FGGY_C"/>
    <property type="match status" value="1"/>
</dbReference>
<dbReference type="GO" id="GO:0019563">
    <property type="term" value="P:glycerol catabolic process"/>
    <property type="evidence" value="ECO:0007669"/>
    <property type="project" value="UniProtKB-UniPathway"/>
</dbReference>
<comment type="similarity">
    <text evidence="2 9">Belongs to the FGGY kinase family.</text>
</comment>
<dbReference type="GO" id="GO:0005524">
    <property type="term" value="F:ATP binding"/>
    <property type="evidence" value="ECO:0007669"/>
    <property type="project" value="UniProtKB-KW"/>
</dbReference>
<evidence type="ECO:0000256" key="1">
    <source>
        <dbReference type="ARBA" id="ARBA00005190"/>
    </source>
</evidence>
<keyword evidence="6 9" id="KW-0418">Kinase</keyword>
<feature type="domain" description="Carbohydrate kinase FGGY C-terminal" evidence="11">
    <location>
        <begin position="310"/>
        <end position="500"/>
    </location>
</feature>
<dbReference type="EC" id="2.7.1.30" evidence="3"/>
<dbReference type="AlphaFoldDB" id="A0A8D1ISW3"/>
<reference evidence="12" key="1">
    <citation type="submission" date="2025-08" db="UniProtKB">
        <authorList>
            <consortium name="Ensembl"/>
        </authorList>
    </citation>
    <scope>IDENTIFICATION</scope>
</reference>
<gene>
    <name evidence="12" type="primary">GK</name>
</gene>
<feature type="domain" description="Carbohydrate kinase FGGY N-terminal" evidence="10">
    <location>
        <begin position="141"/>
        <end position="300"/>
    </location>
</feature>
<evidence type="ECO:0000256" key="7">
    <source>
        <dbReference type="ARBA" id="ARBA00022798"/>
    </source>
</evidence>
<dbReference type="PROSITE" id="PS00445">
    <property type="entry name" value="FGGY_KINASES_2"/>
    <property type="match status" value="1"/>
</dbReference>
<proteinExistence type="inferred from homology"/>
<dbReference type="SUPFAM" id="SSF53067">
    <property type="entry name" value="Actin-like ATPase domain"/>
    <property type="match status" value="2"/>
</dbReference>